<sequence>MADEEGIQILPGSHVRGRDRKAERIESLPNVSRRPSDTVTDQGCGCSGGIQHTIRFTVLSFSQTIGHDDGPGVWLFGWNPTHHQGLTDIWSLFRFMSIRIWTRPTPSISALTQKPSLSQIERQIDHVRLRYGQASKAMLSPGVT</sequence>
<dbReference type="AlphaFoldDB" id="A0AAE1DUD6"/>
<gene>
    <name evidence="1" type="ORF">RRG08_020594</name>
</gene>
<reference evidence="1" key="1">
    <citation type="journal article" date="2023" name="G3 (Bethesda)">
        <title>A reference genome for the long-term kleptoplast-retaining sea slug Elysia crispata morphotype clarki.</title>
        <authorList>
            <person name="Eastman K.E."/>
            <person name="Pendleton A.L."/>
            <person name="Shaikh M.A."/>
            <person name="Suttiyut T."/>
            <person name="Ogas R."/>
            <person name="Tomko P."/>
            <person name="Gavelis G."/>
            <person name="Widhalm J.R."/>
            <person name="Wisecaver J.H."/>
        </authorList>
    </citation>
    <scope>NUCLEOTIDE SEQUENCE</scope>
    <source>
        <strain evidence="1">ECLA1</strain>
    </source>
</reference>
<keyword evidence="2" id="KW-1185">Reference proteome</keyword>
<protein>
    <submittedName>
        <fullName evidence="1">Uncharacterized protein</fullName>
    </submittedName>
</protein>
<organism evidence="1 2">
    <name type="scientific">Elysia crispata</name>
    <name type="common">lettuce slug</name>
    <dbReference type="NCBI Taxonomy" id="231223"/>
    <lineage>
        <taxon>Eukaryota</taxon>
        <taxon>Metazoa</taxon>
        <taxon>Spiralia</taxon>
        <taxon>Lophotrochozoa</taxon>
        <taxon>Mollusca</taxon>
        <taxon>Gastropoda</taxon>
        <taxon>Heterobranchia</taxon>
        <taxon>Euthyneura</taxon>
        <taxon>Panpulmonata</taxon>
        <taxon>Sacoglossa</taxon>
        <taxon>Placobranchoidea</taxon>
        <taxon>Plakobranchidae</taxon>
        <taxon>Elysia</taxon>
    </lineage>
</organism>
<evidence type="ECO:0000313" key="1">
    <source>
        <dbReference type="EMBL" id="KAK3781903.1"/>
    </source>
</evidence>
<evidence type="ECO:0000313" key="2">
    <source>
        <dbReference type="Proteomes" id="UP001283361"/>
    </source>
</evidence>
<proteinExistence type="predicted"/>
<dbReference type="EMBL" id="JAWDGP010002576">
    <property type="protein sequence ID" value="KAK3781903.1"/>
    <property type="molecule type" value="Genomic_DNA"/>
</dbReference>
<dbReference type="Proteomes" id="UP001283361">
    <property type="component" value="Unassembled WGS sequence"/>
</dbReference>
<comment type="caution">
    <text evidence="1">The sequence shown here is derived from an EMBL/GenBank/DDBJ whole genome shotgun (WGS) entry which is preliminary data.</text>
</comment>
<accession>A0AAE1DUD6</accession>
<name>A0AAE1DUD6_9GAST</name>